<dbReference type="Proteomes" id="UP000274756">
    <property type="component" value="Unassembled WGS sequence"/>
</dbReference>
<dbReference type="InterPro" id="IPR009072">
    <property type="entry name" value="Histone-fold"/>
</dbReference>
<dbReference type="Gene3D" id="6.10.250.3060">
    <property type="match status" value="1"/>
</dbReference>
<dbReference type="SUPFAM" id="SSF47113">
    <property type="entry name" value="Histone-fold"/>
    <property type="match status" value="1"/>
</dbReference>
<dbReference type="GO" id="GO:0005085">
    <property type="term" value="F:guanyl-nucleotide exchange factor activity"/>
    <property type="evidence" value="ECO:0007669"/>
    <property type="project" value="UniProtKB-KW"/>
</dbReference>
<dbReference type="SUPFAM" id="SSF50729">
    <property type="entry name" value="PH domain-like"/>
    <property type="match status" value="1"/>
</dbReference>
<evidence type="ECO:0000259" key="4">
    <source>
        <dbReference type="PROSITE" id="PS50003"/>
    </source>
</evidence>
<reference evidence="8 10" key="2">
    <citation type="submission" date="2018-11" db="EMBL/GenBank/DDBJ databases">
        <authorList>
            <consortium name="Pathogen Informatics"/>
        </authorList>
    </citation>
    <scope>NUCLEOTIDE SEQUENCE [LARGE SCALE GENOMIC DNA]</scope>
</reference>
<evidence type="ECO:0000256" key="2">
    <source>
        <dbReference type="PROSITE-ProRule" id="PRU00168"/>
    </source>
</evidence>
<dbReference type="AlphaFoldDB" id="A0A158Q375"/>
<keyword evidence="1 2" id="KW-0344">Guanine-nucleotide releasing factor</keyword>
<evidence type="ECO:0000256" key="1">
    <source>
        <dbReference type="ARBA" id="ARBA00022658"/>
    </source>
</evidence>
<dbReference type="InterPro" id="IPR011993">
    <property type="entry name" value="PH-like_dom_sf"/>
</dbReference>
<dbReference type="InterPro" id="IPR023578">
    <property type="entry name" value="Ras_GEF_dom_sf"/>
</dbReference>
<dbReference type="EMBL" id="UYYG01001154">
    <property type="protein sequence ID" value="VDN56201.1"/>
    <property type="molecule type" value="Genomic_DNA"/>
</dbReference>
<keyword evidence="3" id="KW-0812">Transmembrane</keyword>
<dbReference type="SUPFAM" id="SSF48065">
    <property type="entry name" value="DBL homology domain (DH-domain)"/>
    <property type="match status" value="1"/>
</dbReference>
<sequence length="969" mass="113739">MNEKNMYVIMYILVLALNVLQLIIYKNYLYEFFSKCWNVDLRKLRIWSDFQETNEAFHNLSSKKLYDKRNANSRNIVSLVHALQSKIKEHLGYKVDEKVALYILSVMEYVTVDILKWTGNYVKNIRKGDATIGLQNLKIALNADKNLMELIEMLYNEDETSTAGILDEVTDENWKITQELSYEKLSRDLNHDEEQYLRDLNLIDHVFRRRFESAFGLQNKHYLDEIFGNILEIYELTVKVQRMLEDAVEMSDTPCVGAGLWELGEAHEFDVYLTYMAEDRSYSLTPGCKTFRLAVKYVLPTLLQIPVIHFFKYLEYINLLIHLSKVEDELEDLKNVKSYFSGLAVKIDFCCPNALKQRVKSEQITRGLSESSRSQQLRRIQEIQKSIELWEGKEIGYSCSEIIRETVRKGRGATDRHVFLFDHLLVLTKVQRYTKFDRPVYKYKTKVLIRKTDIFDLNDSEELQNAFKIETRSSCRERAPANAWILFCKSAEEKYSWMSDLVFIQSKSLLDRMLDSLLKEEEKRIPLILPGIDQYRFADQDCDDNIAFEDYTSSSGIPVVKHATVLKLVERLTYHLYTDNNYVRTFLTTYRSFCQPSELLQLLIERFNVPIPHQLQIVEELTVSPHLRFCRGPLNGPYATVHSQGLSGHPPPLTWLRIEQSYQRFRKEYQRPIQCRVLSVIRQWVNGHWYDFENDSVLLDNLSSFLDAADRQGKIVWHVAKKGEIDTYDLLTLHPLEIGRQLTLLQFDLYRAIKPVELVGSAWTKRDKNERSPQLLKLVDHSTMLTYWVARSIVETPSLEERVSMFSRVLEVMMVFEELNNFTGLVALYSALNSSSVYRLKACWERLDREKQISYEKFKKLCNPHWKEMIERLKSINPPCVPFFGHYLSKIFFYEEGNSTFVQNHDEDLSHEQIAGEQLSHHSSSNRKVMVSFVKCRRIASIISDIQMYQNQPFALQVEPSIRVVKIFH</sequence>
<dbReference type="Pfam" id="PF22697">
    <property type="entry name" value="SOS1_NGEF_PH"/>
    <property type="match status" value="1"/>
</dbReference>
<evidence type="ECO:0000256" key="3">
    <source>
        <dbReference type="SAM" id="Phobius"/>
    </source>
</evidence>
<protein>
    <submittedName>
        <fullName evidence="11">PH domain-containing protein</fullName>
    </submittedName>
</protein>
<feature type="domain" description="Ras-GEF" evidence="5">
    <location>
        <begin position="734"/>
        <end position="969"/>
    </location>
</feature>
<feature type="domain" description="PH" evidence="4">
    <location>
        <begin position="401"/>
        <end position="506"/>
    </location>
</feature>
<evidence type="ECO:0000259" key="5">
    <source>
        <dbReference type="PROSITE" id="PS50009"/>
    </source>
</evidence>
<dbReference type="PANTHER" id="PTHR23113">
    <property type="entry name" value="GUANINE NUCLEOTIDE EXCHANGE FACTOR"/>
    <property type="match status" value="1"/>
</dbReference>
<dbReference type="PROSITE" id="PS50003">
    <property type="entry name" value="PH_DOMAIN"/>
    <property type="match status" value="1"/>
</dbReference>
<dbReference type="Gene3D" id="1.20.900.10">
    <property type="entry name" value="Dbl homology (DH) domain"/>
    <property type="match status" value="1"/>
</dbReference>
<dbReference type="SMART" id="SM00229">
    <property type="entry name" value="RasGEFN"/>
    <property type="match status" value="1"/>
</dbReference>
<organism evidence="9 11">
    <name type="scientific">Dracunculus medinensis</name>
    <name type="common">Guinea worm</name>
    <dbReference type="NCBI Taxonomy" id="318479"/>
    <lineage>
        <taxon>Eukaryota</taxon>
        <taxon>Metazoa</taxon>
        <taxon>Ecdysozoa</taxon>
        <taxon>Nematoda</taxon>
        <taxon>Chromadorea</taxon>
        <taxon>Rhabditida</taxon>
        <taxon>Spirurina</taxon>
        <taxon>Dracunculoidea</taxon>
        <taxon>Dracunculidae</taxon>
        <taxon>Dracunculus</taxon>
    </lineage>
</organism>
<evidence type="ECO:0000259" key="7">
    <source>
        <dbReference type="PROSITE" id="PS50212"/>
    </source>
</evidence>
<dbReference type="Pfam" id="PF00617">
    <property type="entry name" value="RasGEF"/>
    <property type="match status" value="1"/>
</dbReference>
<dbReference type="OrthoDB" id="546434at2759"/>
<evidence type="ECO:0000313" key="8">
    <source>
        <dbReference type="EMBL" id="VDN56201.1"/>
    </source>
</evidence>
<reference evidence="11" key="1">
    <citation type="submission" date="2016-04" db="UniProtKB">
        <authorList>
            <consortium name="WormBaseParasite"/>
        </authorList>
    </citation>
    <scope>IDENTIFICATION</scope>
</reference>
<dbReference type="SMART" id="SM00325">
    <property type="entry name" value="RhoGEF"/>
    <property type="match status" value="1"/>
</dbReference>
<keyword evidence="10" id="KW-1185">Reference proteome</keyword>
<feature type="domain" description="N-terminal Ras-GEF" evidence="7">
    <location>
        <begin position="556"/>
        <end position="735"/>
    </location>
</feature>
<dbReference type="GO" id="GO:0007265">
    <property type="term" value="P:Ras protein signal transduction"/>
    <property type="evidence" value="ECO:0007669"/>
    <property type="project" value="TreeGrafter"/>
</dbReference>
<feature type="transmembrane region" description="Helical" evidence="3">
    <location>
        <begin position="6"/>
        <end position="25"/>
    </location>
</feature>
<dbReference type="Gene3D" id="1.10.840.10">
    <property type="entry name" value="Ras guanine-nucleotide exchange factors catalytic domain"/>
    <property type="match status" value="1"/>
</dbReference>
<evidence type="ECO:0000313" key="9">
    <source>
        <dbReference type="Proteomes" id="UP000038040"/>
    </source>
</evidence>
<dbReference type="GO" id="GO:0005886">
    <property type="term" value="C:plasma membrane"/>
    <property type="evidence" value="ECO:0007669"/>
    <property type="project" value="TreeGrafter"/>
</dbReference>
<dbReference type="InterPro" id="IPR000219">
    <property type="entry name" value="DH_dom"/>
</dbReference>
<accession>A0A158Q375</accession>
<dbReference type="Gene3D" id="1.20.870.10">
    <property type="entry name" value="Son of sevenless (SoS) protein Chain: S domain 1"/>
    <property type="match status" value="1"/>
</dbReference>
<dbReference type="Gene3D" id="2.30.29.30">
    <property type="entry name" value="Pleckstrin-homology domain (PH domain)/Phosphotyrosine-binding domain (PTB)"/>
    <property type="match status" value="1"/>
</dbReference>
<evidence type="ECO:0000259" key="6">
    <source>
        <dbReference type="PROSITE" id="PS50010"/>
    </source>
</evidence>
<keyword evidence="3" id="KW-1133">Transmembrane helix</keyword>
<dbReference type="CDD" id="cd06224">
    <property type="entry name" value="REM"/>
    <property type="match status" value="1"/>
</dbReference>
<dbReference type="GO" id="GO:0046982">
    <property type="term" value="F:protein heterodimerization activity"/>
    <property type="evidence" value="ECO:0007669"/>
    <property type="project" value="InterPro"/>
</dbReference>
<dbReference type="PROSITE" id="PS50212">
    <property type="entry name" value="RASGEF_NTER"/>
    <property type="match status" value="1"/>
</dbReference>
<feature type="domain" description="DH" evidence="6">
    <location>
        <begin position="181"/>
        <end position="275"/>
    </location>
</feature>
<evidence type="ECO:0000313" key="10">
    <source>
        <dbReference type="Proteomes" id="UP000274756"/>
    </source>
</evidence>
<evidence type="ECO:0000313" key="11">
    <source>
        <dbReference type="WBParaSite" id="DME_0000181401-mRNA-1"/>
    </source>
</evidence>
<dbReference type="PROSITE" id="PS50010">
    <property type="entry name" value="DH_2"/>
    <property type="match status" value="1"/>
</dbReference>
<dbReference type="SMART" id="SM00147">
    <property type="entry name" value="RasGEF"/>
    <property type="match status" value="1"/>
</dbReference>
<dbReference type="Proteomes" id="UP000038040">
    <property type="component" value="Unplaced"/>
</dbReference>
<dbReference type="Gene3D" id="1.10.20.10">
    <property type="entry name" value="Histone, subunit A"/>
    <property type="match status" value="1"/>
</dbReference>
<proteinExistence type="predicted"/>
<dbReference type="STRING" id="318479.A0A158Q375"/>
<dbReference type="InterPro" id="IPR001895">
    <property type="entry name" value="RASGEF_cat_dom"/>
</dbReference>
<dbReference type="InterPro" id="IPR035899">
    <property type="entry name" value="DBL_dom_sf"/>
</dbReference>
<dbReference type="WBParaSite" id="DME_0000181401-mRNA-1">
    <property type="protein sequence ID" value="DME_0000181401-mRNA-1"/>
    <property type="gene ID" value="DME_0000181401"/>
</dbReference>
<dbReference type="PROSITE" id="PS50009">
    <property type="entry name" value="RASGEF_CAT"/>
    <property type="match status" value="1"/>
</dbReference>
<dbReference type="SMART" id="SM00233">
    <property type="entry name" value="PH"/>
    <property type="match status" value="1"/>
</dbReference>
<dbReference type="InterPro" id="IPR036964">
    <property type="entry name" value="RASGEF_cat_dom_sf"/>
</dbReference>
<dbReference type="InterPro" id="IPR000651">
    <property type="entry name" value="Ras-like_Gua-exchang_fac_N"/>
</dbReference>
<dbReference type="Pfam" id="PF00618">
    <property type="entry name" value="RasGEF_N"/>
    <property type="match status" value="1"/>
</dbReference>
<gene>
    <name evidence="8" type="ORF">DME_LOCUS6174</name>
</gene>
<dbReference type="SUPFAM" id="SSF48366">
    <property type="entry name" value="Ras GEF"/>
    <property type="match status" value="1"/>
</dbReference>
<dbReference type="InterPro" id="IPR008937">
    <property type="entry name" value="Ras-like_GEF"/>
</dbReference>
<dbReference type="InterPro" id="IPR055251">
    <property type="entry name" value="SOS1_NGEF_PH"/>
</dbReference>
<dbReference type="InterPro" id="IPR001849">
    <property type="entry name" value="PH_domain"/>
</dbReference>
<keyword evidence="3" id="KW-0472">Membrane</keyword>
<name>A0A158Q375_DRAME</name>
<dbReference type="PANTHER" id="PTHR23113:SF363">
    <property type="entry name" value="PROTEIN SON OF SEVENLESS"/>
    <property type="match status" value="1"/>
</dbReference>
<dbReference type="CDD" id="cd00155">
    <property type="entry name" value="RasGEF"/>
    <property type="match status" value="1"/>
</dbReference>